<dbReference type="Pfam" id="PF01432">
    <property type="entry name" value="Peptidase_M3"/>
    <property type="match status" value="1"/>
</dbReference>
<accession>Q7M9B6</accession>
<evidence type="ECO:0000313" key="10">
    <source>
        <dbReference type="Proteomes" id="UP000000422"/>
    </source>
</evidence>
<evidence type="ECO:0000256" key="3">
    <source>
        <dbReference type="ARBA" id="ARBA00022801"/>
    </source>
</evidence>
<keyword evidence="10" id="KW-1185">Reference proteome</keyword>
<dbReference type="Gene3D" id="1.20.140.70">
    <property type="entry name" value="Oligopeptidase f, N-terminal domain"/>
    <property type="match status" value="1"/>
</dbReference>
<dbReference type="GO" id="GO:0006508">
    <property type="term" value="P:proteolysis"/>
    <property type="evidence" value="ECO:0007669"/>
    <property type="project" value="UniProtKB-KW"/>
</dbReference>
<evidence type="ECO:0000259" key="7">
    <source>
        <dbReference type="Pfam" id="PF01432"/>
    </source>
</evidence>
<keyword evidence="2 6" id="KW-0479">Metal-binding</keyword>
<dbReference type="RefSeq" id="WP_011138931.1">
    <property type="nucleotide sequence ID" value="NC_005090.1"/>
</dbReference>
<feature type="domain" description="Peptidase M3A/M3B catalytic" evidence="7">
    <location>
        <begin position="182"/>
        <end position="554"/>
    </location>
</feature>
<dbReference type="SUPFAM" id="SSF55486">
    <property type="entry name" value="Metalloproteases ('zincins'), catalytic domain"/>
    <property type="match status" value="1"/>
</dbReference>
<evidence type="ECO:0000256" key="2">
    <source>
        <dbReference type="ARBA" id="ARBA00022723"/>
    </source>
</evidence>
<comment type="cofactor">
    <cofactor evidence="6">
        <name>Zn(2+)</name>
        <dbReference type="ChEBI" id="CHEBI:29105"/>
    </cofactor>
    <text evidence="6">Binds 1 zinc ion.</text>
</comment>
<organism evidence="10">
    <name type="scientific">Wolinella succinogenes (strain ATCC 29543 / DSM 1740 / CCUG 13145 / JCM 31913 / LMG 7466 / NCTC 11488 / FDC 602W)</name>
    <name type="common">Vibrio succinogenes</name>
    <dbReference type="NCBI Taxonomy" id="273121"/>
    <lineage>
        <taxon>Bacteria</taxon>
        <taxon>Pseudomonadati</taxon>
        <taxon>Campylobacterota</taxon>
        <taxon>Epsilonproteobacteria</taxon>
        <taxon>Campylobacterales</taxon>
        <taxon>Helicobacteraceae</taxon>
        <taxon>Wolinella</taxon>
    </lineage>
</organism>
<dbReference type="Pfam" id="PF08439">
    <property type="entry name" value="Peptidase_M3_N"/>
    <property type="match status" value="1"/>
</dbReference>
<dbReference type="GO" id="GO:0046872">
    <property type="term" value="F:metal ion binding"/>
    <property type="evidence" value="ECO:0007669"/>
    <property type="project" value="UniProtKB-UniRule"/>
</dbReference>
<dbReference type="PANTHER" id="PTHR11804">
    <property type="entry name" value="PROTEASE M3 THIMET OLIGOPEPTIDASE-RELATED"/>
    <property type="match status" value="1"/>
</dbReference>
<evidence type="ECO:0000256" key="6">
    <source>
        <dbReference type="RuleBase" id="RU003435"/>
    </source>
</evidence>
<keyword evidence="4 6" id="KW-0862">Zinc</keyword>
<proteinExistence type="inferred from homology"/>
<evidence type="ECO:0000256" key="1">
    <source>
        <dbReference type="ARBA" id="ARBA00022670"/>
    </source>
</evidence>
<dbReference type="GO" id="GO:0006518">
    <property type="term" value="P:peptide metabolic process"/>
    <property type="evidence" value="ECO:0007669"/>
    <property type="project" value="TreeGrafter"/>
</dbReference>
<feature type="domain" description="Oligopeptidase F N-terminal" evidence="8">
    <location>
        <begin position="111"/>
        <end position="167"/>
    </location>
</feature>
<dbReference type="KEGG" id="wsu:WS1038"/>
<dbReference type="STRING" id="273121.WS1038"/>
<comment type="similarity">
    <text evidence="6">Belongs to the peptidase M3 family.</text>
</comment>
<dbReference type="CDD" id="cd09610">
    <property type="entry name" value="M3B_PepF"/>
    <property type="match status" value="1"/>
</dbReference>
<evidence type="ECO:0000256" key="5">
    <source>
        <dbReference type="ARBA" id="ARBA00023049"/>
    </source>
</evidence>
<evidence type="ECO:0000256" key="4">
    <source>
        <dbReference type="ARBA" id="ARBA00022833"/>
    </source>
</evidence>
<dbReference type="HOGENOM" id="CLU_021290_3_0_7"/>
<dbReference type="InterPro" id="IPR011977">
    <property type="entry name" value="Pept_M3B_clade3"/>
</dbReference>
<dbReference type="InterPro" id="IPR001567">
    <property type="entry name" value="Pept_M3A_M3B_dom"/>
</dbReference>
<evidence type="ECO:0000313" key="9">
    <source>
        <dbReference type="EMBL" id="CAE10138.1"/>
    </source>
</evidence>
<keyword evidence="3 6" id="KW-0378">Hydrolase</keyword>
<dbReference type="AlphaFoldDB" id="Q7M9B6"/>
<dbReference type="PANTHER" id="PTHR11804:SF5">
    <property type="entry name" value="OLIGOENDOPEPTIDASE F"/>
    <property type="match status" value="1"/>
</dbReference>
<dbReference type="InterPro" id="IPR045090">
    <property type="entry name" value="Pept_M3A_M3B"/>
</dbReference>
<dbReference type="InterPro" id="IPR042088">
    <property type="entry name" value="OligoPept_F_C"/>
</dbReference>
<dbReference type="NCBIfam" id="TIGR02290">
    <property type="entry name" value="M3_fam_3"/>
    <property type="match status" value="1"/>
</dbReference>
<name>Q7M9B6_WOLSU</name>
<dbReference type="Gene3D" id="1.10.1370.20">
    <property type="entry name" value="Oligoendopeptidase f, C-terminal domain"/>
    <property type="match status" value="1"/>
</dbReference>
<keyword evidence="1 6" id="KW-0645">Protease</keyword>
<reference evidence="9 10" key="1">
    <citation type="journal article" date="2003" name="Proc. Natl. Acad. Sci. U.S.A.">
        <title>Complete genome sequence and analysis of Wolinella succinogenes.</title>
        <authorList>
            <person name="Baar C."/>
            <person name="Eppinger M."/>
            <person name="Raddatz G."/>
            <person name="Simon JM."/>
            <person name="Lanz C."/>
            <person name="Klimmek O."/>
            <person name="Nandakumar R."/>
            <person name="Gross R."/>
            <person name="Rosinus A."/>
            <person name="Keller H."/>
            <person name="Jagtap P."/>
            <person name="Linke B."/>
            <person name="Meyer F."/>
            <person name="Lederer H."/>
            <person name="Schuster S.C."/>
        </authorList>
    </citation>
    <scope>NUCLEOTIDE SEQUENCE [LARGE SCALE GENOMIC DNA]</scope>
    <source>
        <strain evidence="10">ATCC 29543 / DSM 1740 / CCUG 13145 / JCM 31913 / LMG 7466 / NCTC 11488 / FDC 602W</strain>
    </source>
</reference>
<gene>
    <name evidence="9" type="ordered locus">WS1038</name>
</gene>
<sequence>MKRWDLSALFESVEALDEALKVCARESVAFKESYAGRLSTLESSAFEKAIGEYENLSDAIGRIMSYAFLVFAEDTQKGDFYAKYELKCNEISEHLLFFEIEFGDLESLKRQEFIQAIPRYAYYLQKIEENKKHTLSLPEERIMLKLDPVGSNAFSRLFDEHLSSLSFKFQGKELSEEEILALLHHPKRSKREKAARSLTKGLAPHQGVLAYILNVVRKENAILCDIRGYATPEESRHIDNQISQKSVDSMLEVVNAEMGIVEEFYDLKREILGYEELYDYDRYAPLGRSKEKIDFESAQKIVLQALGEFSPRFGEIAQRAFDEGWIDSHPRPRKRGGAFSHGTVPSAHPYVLLNHTDGRRDIFTMAHELGHAIHQELSKGVGCLNADTPLTTAETASVFAEMLLFDKMKRSLKPKEKRTLYAGKLEDIFATLFRQSVFTNFERLIHGIKEEIKAEEFNHLWMEENQKMFGKSVTLTQNYASWWSYIPHFVHTPFYCYAYSYGQLLVLALFGLYKRGLPQFEDRYEEFLSLGGSKRPAELVGIFGFDIEDSEFWNIGIAEVRSLLEEFKETVRS</sequence>
<keyword evidence="5 6" id="KW-0482">Metalloprotease</keyword>
<dbReference type="EMBL" id="BX571659">
    <property type="protein sequence ID" value="CAE10138.1"/>
    <property type="molecule type" value="Genomic_DNA"/>
</dbReference>
<dbReference type="eggNOG" id="COG1164">
    <property type="taxonomic scope" value="Bacteria"/>
</dbReference>
<evidence type="ECO:0000259" key="8">
    <source>
        <dbReference type="Pfam" id="PF08439"/>
    </source>
</evidence>
<protein>
    <submittedName>
        <fullName evidence="9">OLIGOENDOPEPTIDASE F (PEPF)</fullName>
    </submittedName>
</protein>
<dbReference type="GO" id="GO:0004222">
    <property type="term" value="F:metalloendopeptidase activity"/>
    <property type="evidence" value="ECO:0007669"/>
    <property type="project" value="InterPro"/>
</dbReference>
<dbReference type="Proteomes" id="UP000000422">
    <property type="component" value="Chromosome"/>
</dbReference>
<dbReference type="InterPro" id="IPR013647">
    <property type="entry name" value="OligopepF_N_dom"/>
</dbReference>